<feature type="compositionally biased region" description="Polar residues" evidence="1">
    <location>
        <begin position="109"/>
        <end position="133"/>
    </location>
</feature>
<comment type="caution">
    <text evidence="2">The sequence shown here is derived from an EMBL/GenBank/DDBJ whole genome shotgun (WGS) entry which is preliminary data.</text>
</comment>
<dbReference type="Proteomes" id="UP001199106">
    <property type="component" value="Unassembled WGS sequence"/>
</dbReference>
<dbReference type="AlphaFoldDB" id="A0AAD4FAS6"/>
<evidence type="ECO:0000256" key="1">
    <source>
        <dbReference type="SAM" id="MobiDB-lite"/>
    </source>
</evidence>
<gene>
    <name evidence="2" type="ORF">G6011_02512</name>
</gene>
<organism evidence="2 3">
    <name type="scientific">Alternaria panax</name>
    <dbReference type="NCBI Taxonomy" id="48097"/>
    <lineage>
        <taxon>Eukaryota</taxon>
        <taxon>Fungi</taxon>
        <taxon>Dikarya</taxon>
        <taxon>Ascomycota</taxon>
        <taxon>Pezizomycotina</taxon>
        <taxon>Dothideomycetes</taxon>
        <taxon>Pleosporomycetidae</taxon>
        <taxon>Pleosporales</taxon>
        <taxon>Pleosporineae</taxon>
        <taxon>Pleosporaceae</taxon>
        <taxon>Alternaria</taxon>
        <taxon>Alternaria sect. Panax</taxon>
    </lineage>
</organism>
<evidence type="ECO:0000313" key="3">
    <source>
        <dbReference type="Proteomes" id="UP001199106"/>
    </source>
</evidence>
<feature type="region of interest" description="Disordered" evidence="1">
    <location>
        <begin position="22"/>
        <end position="173"/>
    </location>
</feature>
<keyword evidence="3" id="KW-1185">Reference proteome</keyword>
<feature type="compositionally biased region" description="Basic and acidic residues" evidence="1">
    <location>
        <begin position="159"/>
        <end position="173"/>
    </location>
</feature>
<name>A0AAD4FAS6_9PLEO</name>
<dbReference type="EMBL" id="JAANER010000009">
    <property type="protein sequence ID" value="KAG9185956.1"/>
    <property type="molecule type" value="Genomic_DNA"/>
</dbReference>
<evidence type="ECO:0000313" key="2">
    <source>
        <dbReference type="EMBL" id="KAG9185956.1"/>
    </source>
</evidence>
<accession>A0AAD4FAS6</accession>
<reference evidence="2" key="1">
    <citation type="submission" date="2021-07" db="EMBL/GenBank/DDBJ databases">
        <title>Genome Resource of American Ginseng Black Spot Pathogen Alternaria panax.</title>
        <authorList>
            <person name="Qiu C."/>
            <person name="Wang W."/>
            <person name="Liu Z."/>
        </authorList>
    </citation>
    <scope>NUCLEOTIDE SEQUENCE</scope>
    <source>
        <strain evidence="2">BNCC115425</strain>
    </source>
</reference>
<sequence length="173" mass="18576">MAGLALAVGGIYVALSNDLRPMSNRDHQANLQAHPTQPGKLIGENDENMRSQRIKKRYEPGAPGSGRPDEDIGLKGHSPNDPPKAMDPDAISPDVADSADPRGKPRSFNYMSGKQEGLSNGNTHHSSQASKQPEMSKKGEGVIETAKLKGTVSTNRPGPENKEERGKAVMEKK</sequence>
<protein>
    <submittedName>
        <fullName evidence="2">Uncharacterized protein</fullName>
    </submittedName>
</protein>
<proteinExistence type="predicted"/>